<evidence type="ECO:0000256" key="2">
    <source>
        <dbReference type="ARBA" id="ARBA00022475"/>
    </source>
</evidence>
<evidence type="ECO:0000256" key="1">
    <source>
        <dbReference type="ARBA" id="ARBA00004651"/>
    </source>
</evidence>
<comment type="caution">
    <text evidence="8">The sequence shown here is derived from an EMBL/GenBank/DDBJ whole genome shotgun (WGS) entry which is preliminary data.</text>
</comment>
<dbReference type="Proteomes" id="UP000051061">
    <property type="component" value="Unassembled WGS sequence"/>
</dbReference>
<name>A0A9D5I1P6_9BACI</name>
<keyword evidence="9" id="KW-1185">Reference proteome</keyword>
<evidence type="ECO:0000256" key="4">
    <source>
        <dbReference type="ARBA" id="ARBA00022989"/>
    </source>
</evidence>
<keyword evidence="4 6" id="KW-1133">Transmembrane helix</keyword>
<comment type="similarity">
    <text evidence="6">Belongs to the TVP38/TMEM64 family.</text>
</comment>
<organism evidence="8 9">
    <name type="scientific">Alkalicoccobacillus plakortidis</name>
    <dbReference type="NCBI Taxonomy" id="444060"/>
    <lineage>
        <taxon>Bacteria</taxon>
        <taxon>Bacillati</taxon>
        <taxon>Bacillota</taxon>
        <taxon>Bacilli</taxon>
        <taxon>Bacillales</taxon>
        <taxon>Bacillaceae</taxon>
        <taxon>Alkalicoccobacillus</taxon>
    </lineage>
</organism>
<evidence type="ECO:0000256" key="5">
    <source>
        <dbReference type="ARBA" id="ARBA00023136"/>
    </source>
</evidence>
<dbReference type="GO" id="GO:0005886">
    <property type="term" value="C:plasma membrane"/>
    <property type="evidence" value="ECO:0007669"/>
    <property type="project" value="UniProtKB-SubCell"/>
</dbReference>
<keyword evidence="2 6" id="KW-1003">Cell membrane</keyword>
<dbReference type="AlphaFoldDB" id="A0A9D5I1P6"/>
<dbReference type="PANTHER" id="PTHR12677">
    <property type="entry name" value="GOLGI APPARATUS MEMBRANE PROTEIN TVP38-RELATED"/>
    <property type="match status" value="1"/>
</dbReference>
<accession>A0A9D5I1P6</accession>
<feature type="domain" description="VTT" evidence="7">
    <location>
        <begin position="54"/>
        <end position="171"/>
    </location>
</feature>
<feature type="transmembrane region" description="Helical" evidence="6">
    <location>
        <begin position="151"/>
        <end position="174"/>
    </location>
</feature>
<protein>
    <recommendedName>
        <fullName evidence="6">TVP38/TMEM64 family membrane protein</fullName>
    </recommendedName>
</protein>
<dbReference type="PANTHER" id="PTHR12677:SF59">
    <property type="entry name" value="GOLGI APPARATUS MEMBRANE PROTEIN TVP38-RELATED"/>
    <property type="match status" value="1"/>
</dbReference>
<keyword evidence="5 6" id="KW-0472">Membrane</keyword>
<dbReference type="EMBL" id="LJJD01000014">
    <property type="protein sequence ID" value="KQL57925.1"/>
    <property type="molecule type" value="Genomic_DNA"/>
</dbReference>
<evidence type="ECO:0000259" key="7">
    <source>
        <dbReference type="Pfam" id="PF09335"/>
    </source>
</evidence>
<evidence type="ECO:0000313" key="9">
    <source>
        <dbReference type="Proteomes" id="UP000051061"/>
    </source>
</evidence>
<feature type="transmembrane region" description="Helical" evidence="6">
    <location>
        <begin position="119"/>
        <end position="139"/>
    </location>
</feature>
<evidence type="ECO:0000256" key="6">
    <source>
        <dbReference type="RuleBase" id="RU366058"/>
    </source>
</evidence>
<keyword evidence="3 6" id="KW-0812">Transmembrane</keyword>
<proteinExistence type="inferred from homology"/>
<feature type="transmembrane region" description="Helical" evidence="6">
    <location>
        <begin position="70"/>
        <end position="94"/>
    </location>
</feature>
<dbReference type="InterPro" id="IPR032816">
    <property type="entry name" value="VTT_dom"/>
</dbReference>
<evidence type="ECO:0000256" key="3">
    <source>
        <dbReference type="ARBA" id="ARBA00022692"/>
    </source>
</evidence>
<dbReference type="InterPro" id="IPR015414">
    <property type="entry name" value="TMEM64"/>
</dbReference>
<dbReference type="Pfam" id="PF09335">
    <property type="entry name" value="VTT_dom"/>
    <property type="match status" value="1"/>
</dbReference>
<sequence>MKKKIIVSIFLVGLGTLVLMYQNHFLSAIETLGDQSIILTTLIATLLSLFPVIPYPLIGGLIGAAYGPYLGSLVTWLGSSIASILFFTFIRYGYQDIGLKMMHRYQLTSKITSLFEKNAFMTIFITRLIPIIPSILVNTYSALSRVPPMHYIVASSLGKVPSMILFATVGYTLFNDPQQLVIVIFYYLAFLLFVYGGYRLWLRANRLKKEL</sequence>
<feature type="transmembrane region" description="Helical" evidence="6">
    <location>
        <begin position="180"/>
        <end position="201"/>
    </location>
</feature>
<reference evidence="8 9" key="1">
    <citation type="submission" date="2015-09" db="EMBL/GenBank/DDBJ databases">
        <title>Genome sequencing project for genomic taxonomy and phylogenomics of Bacillus-like bacteria.</title>
        <authorList>
            <person name="Liu B."/>
            <person name="Wang J."/>
            <person name="Zhu Y."/>
            <person name="Liu G."/>
            <person name="Chen Q."/>
            <person name="Chen Z."/>
            <person name="Lan J."/>
            <person name="Che J."/>
            <person name="Ge C."/>
            <person name="Shi H."/>
            <person name="Pan Z."/>
            <person name="Liu X."/>
        </authorList>
    </citation>
    <scope>NUCLEOTIDE SEQUENCE [LARGE SCALE GENOMIC DNA]</scope>
    <source>
        <strain evidence="8 9">DSM 19153</strain>
    </source>
</reference>
<comment type="subcellular location">
    <subcellularLocation>
        <location evidence="1 6">Cell membrane</location>
        <topology evidence="1 6">Multi-pass membrane protein</topology>
    </subcellularLocation>
</comment>
<gene>
    <name evidence="8" type="ORF">AN965_06280</name>
</gene>
<evidence type="ECO:0000313" key="8">
    <source>
        <dbReference type="EMBL" id="KQL57925.1"/>
    </source>
</evidence>
<feature type="transmembrane region" description="Helical" evidence="6">
    <location>
        <begin position="37"/>
        <end position="58"/>
    </location>
</feature>